<protein>
    <recommendedName>
        <fullName evidence="7">BFN domain-containing protein</fullName>
    </recommendedName>
</protein>
<feature type="domain" description="BFN" evidence="4">
    <location>
        <begin position="3"/>
        <end position="133"/>
    </location>
</feature>
<dbReference type="STRING" id="1895771.BGO89_02730"/>
<evidence type="ECO:0000256" key="2">
    <source>
        <dbReference type="SAM" id="MobiDB-lite"/>
    </source>
</evidence>
<accession>A0A1M3L2A7</accession>
<dbReference type="Pfam" id="PF02577">
    <property type="entry name" value="BFN_dom"/>
    <property type="match status" value="1"/>
</dbReference>
<dbReference type="PROSITE" id="PS51658">
    <property type="entry name" value="BFN"/>
    <property type="match status" value="1"/>
</dbReference>
<dbReference type="AlphaFoldDB" id="A0A1M3L2A7"/>
<dbReference type="Gene3D" id="3.10.690.10">
    <property type="entry name" value="Bifunctional nuclease domain"/>
    <property type="match status" value="1"/>
</dbReference>
<dbReference type="Gene3D" id="4.10.860.10">
    <property type="entry name" value="UVR domain"/>
    <property type="match status" value="1"/>
</dbReference>
<dbReference type="SUPFAM" id="SSF46600">
    <property type="entry name" value="C-terminal UvrC-binding domain of UvrB"/>
    <property type="match status" value="1"/>
</dbReference>
<evidence type="ECO:0008006" key="7">
    <source>
        <dbReference type="Google" id="ProtNLM"/>
    </source>
</evidence>
<comment type="caution">
    <text evidence="5">The sequence shown here is derived from an EMBL/GenBank/DDBJ whole genome shotgun (WGS) entry which is preliminary data.</text>
</comment>
<dbReference type="InterPro" id="IPR001943">
    <property type="entry name" value="UVR_dom"/>
</dbReference>
<dbReference type="InterPro" id="IPR003729">
    <property type="entry name" value="Bi_nuclease_dom"/>
</dbReference>
<dbReference type="GO" id="GO:0009432">
    <property type="term" value="P:SOS response"/>
    <property type="evidence" value="ECO:0007669"/>
    <property type="project" value="UniProtKB-KW"/>
</dbReference>
<feature type="compositionally biased region" description="Acidic residues" evidence="2">
    <location>
        <begin position="136"/>
        <end position="157"/>
    </location>
</feature>
<dbReference type="InterPro" id="IPR036104">
    <property type="entry name" value="BFN_sf"/>
</dbReference>
<name>A0A1M3L2A7_9BACT</name>
<organism evidence="5 6">
    <name type="scientific">Candidatus Kapaibacterium thiocyanatum</name>
    <dbReference type="NCBI Taxonomy" id="1895771"/>
    <lineage>
        <taxon>Bacteria</taxon>
        <taxon>Pseudomonadati</taxon>
        <taxon>Candidatus Kapaibacteriota</taxon>
        <taxon>Candidatus Kapaibacteriia</taxon>
        <taxon>Candidatus Kapaibacteriales</taxon>
        <taxon>Candidatus Kapaibacteriaceae</taxon>
        <taxon>Candidatus Kapaibacterium</taxon>
    </lineage>
</organism>
<evidence type="ECO:0000256" key="1">
    <source>
        <dbReference type="ARBA" id="ARBA00023236"/>
    </source>
</evidence>
<proteinExistence type="predicted"/>
<sequence>MNKVQVDILGLSVSPASNGAYALILKESDGVRRLPIVIGGPEAQAIANELEGIKAQRPMTHDLLRSVIEALGGHLREVVINNLKEGTFYASLVFEYTDQEIDSRPSDAIALAVRCGVPIFVSEEIMQEASFKPGDEELPDAAGEEAGEDGDEEEDELSMLKSSGETKEAEPQSASLTHRQRLEQELNQAINVEDYEKAARLRDELQRLTGE</sequence>
<keyword evidence="1" id="KW-0742">SOS response</keyword>
<gene>
    <name evidence="5" type="ORF">BGO89_02730</name>
</gene>
<evidence type="ECO:0000313" key="6">
    <source>
        <dbReference type="Proteomes" id="UP000184233"/>
    </source>
</evidence>
<feature type="domain" description="UVR" evidence="3">
    <location>
        <begin position="176"/>
        <end position="211"/>
    </location>
</feature>
<dbReference type="PANTHER" id="PTHR15160:SF1">
    <property type="entry name" value="VON HIPPEL-LINDAU DISEASE TUMOR SUPPRESSOR"/>
    <property type="match status" value="1"/>
</dbReference>
<dbReference type="Pfam" id="PF02151">
    <property type="entry name" value="UVR"/>
    <property type="match status" value="1"/>
</dbReference>
<feature type="region of interest" description="Disordered" evidence="2">
    <location>
        <begin position="130"/>
        <end position="181"/>
    </location>
</feature>
<evidence type="ECO:0000313" key="5">
    <source>
        <dbReference type="EMBL" id="OJX59350.1"/>
    </source>
</evidence>
<dbReference type="PANTHER" id="PTHR15160">
    <property type="entry name" value="VON HIPPEL-LINDAU PROTEIN"/>
    <property type="match status" value="1"/>
</dbReference>
<dbReference type="SUPFAM" id="SSF103256">
    <property type="entry name" value="Hypothetical protein TM0160"/>
    <property type="match status" value="1"/>
</dbReference>
<evidence type="ECO:0000259" key="3">
    <source>
        <dbReference type="PROSITE" id="PS50151"/>
    </source>
</evidence>
<dbReference type="PROSITE" id="PS50151">
    <property type="entry name" value="UVR"/>
    <property type="match status" value="1"/>
</dbReference>
<reference evidence="5 6" key="1">
    <citation type="submission" date="2016-09" db="EMBL/GenBank/DDBJ databases">
        <title>Genome-resolved meta-omics ties microbial dynamics to process performance in biotechnology for thiocyanate degradation.</title>
        <authorList>
            <person name="Kantor R.S."/>
            <person name="Huddy R.J."/>
            <person name="Iyer R."/>
            <person name="Thomas B.C."/>
            <person name="Brown C.T."/>
            <person name="Anantharaman K."/>
            <person name="Tringe S."/>
            <person name="Hettich R.L."/>
            <person name="Harrison S.T."/>
            <person name="Banfield J.F."/>
        </authorList>
    </citation>
    <scope>NUCLEOTIDE SEQUENCE [LARGE SCALE GENOMIC DNA]</scope>
    <source>
        <strain evidence="5">59-99</strain>
    </source>
</reference>
<dbReference type="InterPro" id="IPR036876">
    <property type="entry name" value="UVR_dom_sf"/>
</dbReference>
<evidence type="ECO:0000259" key="4">
    <source>
        <dbReference type="PROSITE" id="PS51658"/>
    </source>
</evidence>
<dbReference type="GO" id="GO:0004518">
    <property type="term" value="F:nuclease activity"/>
    <property type="evidence" value="ECO:0007669"/>
    <property type="project" value="InterPro"/>
</dbReference>
<keyword evidence="1" id="KW-0227">DNA damage</keyword>
<dbReference type="Proteomes" id="UP000184233">
    <property type="component" value="Unassembled WGS sequence"/>
</dbReference>
<dbReference type="EMBL" id="MKVH01000013">
    <property type="protein sequence ID" value="OJX59350.1"/>
    <property type="molecule type" value="Genomic_DNA"/>
</dbReference>